<dbReference type="PANTHER" id="PTHR37691:SF1">
    <property type="entry name" value="BLR3518 PROTEIN"/>
    <property type="match status" value="1"/>
</dbReference>
<dbReference type="Gene3D" id="3.40.1260.10">
    <property type="entry name" value="DsrEFH-like"/>
    <property type="match status" value="1"/>
</dbReference>
<keyword evidence="1" id="KW-0732">Signal</keyword>
<comment type="caution">
    <text evidence="2">The sequence shown here is derived from an EMBL/GenBank/DDBJ whole genome shotgun (WGS) entry which is preliminary data.</text>
</comment>
<dbReference type="InterPro" id="IPR003787">
    <property type="entry name" value="Sulphur_relay_DsrE/F-like"/>
</dbReference>
<evidence type="ECO:0000313" key="2">
    <source>
        <dbReference type="EMBL" id="MBB6013421.1"/>
    </source>
</evidence>
<accession>A0A7W9S3I3</accession>
<evidence type="ECO:0008006" key="4">
    <source>
        <dbReference type="Google" id="ProtNLM"/>
    </source>
</evidence>
<protein>
    <recommendedName>
        <fullName evidence="4">DsrE/DsrF-like family protein</fullName>
    </recommendedName>
</protein>
<feature type="chain" id="PRO_5031507221" description="DsrE/DsrF-like family protein" evidence="1">
    <location>
        <begin position="26"/>
        <end position="152"/>
    </location>
</feature>
<gene>
    <name evidence="2" type="ORF">HNR59_002766</name>
</gene>
<reference evidence="2 3" key="1">
    <citation type="submission" date="2020-08" db="EMBL/GenBank/DDBJ databases">
        <title>Genomic Encyclopedia of Type Strains, Phase IV (KMG-IV): sequencing the most valuable type-strain genomes for metagenomic binning, comparative biology and taxonomic classification.</title>
        <authorList>
            <person name="Goeker M."/>
        </authorList>
    </citation>
    <scope>NUCLEOTIDE SEQUENCE [LARGE SCALE GENOMIC DNA]</scope>
    <source>
        <strain evidence="2 3">DSM 11099</strain>
    </source>
</reference>
<evidence type="ECO:0000256" key="1">
    <source>
        <dbReference type="SAM" id="SignalP"/>
    </source>
</evidence>
<keyword evidence="3" id="KW-1185">Reference proteome</keyword>
<sequence>MKFRLGIAIVMMAMAVFSTSGPAGAGERYGQQKVVYHINGDGGPEGKLYKAALTNVQNHVNAVGRDNIEVKIVLHGDGLKLLMQAQDDVTLQSAVTSLKTQNVSFLVCNNTLTGRHIDFESELFEVFDDDIVPSGVAELSHLQQQGYTYIKP</sequence>
<dbReference type="EMBL" id="JACHEU010000001">
    <property type="protein sequence ID" value="MBB6013421.1"/>
    <property type="molecule type" value="Genomic_DNA"/>
</dbReference>
<evidence type="ECO:0000313" key="3">
    <source>
        <dbReference type="Proteomes" id="UP000533306"/>
    </source>
</evidence>
<dbReference type="AlphaFoldDB" id="A0A7W9S3I3"/>
<dbReference type="SUPFAM" id="SSF75169">
    <property type="entry name" value="DsrEFH-like"/>
    <property type="match status" value="1"/>
</dbReference>
<dbReference type="PANTHER" id="PTHR37691">
    <property type="entry name" value="BLR3518 PROTEIN"/>
    <property type="match status" value="1"/>
</dbReference>
<dbReference type="RefSeq" id="WP_183831177.1">
    <property type="nucleotide sequence ID" value="NZ_JACHEU010000001.1"/>
</dbReference>
<organism evidence="2 3">
    <name type="scientific">Aquamicrobium lusatiense</name>
    <dbReference type="NCBI Taxonomy" id="89772"/>
    <lineage>
        <taxon>Bacteria</taxon>
        <taxon>Pseudomonadati</taxon>
        <taxon>Pseudomonadota</taxon>
        <taxon>Alphaproteobacteria</taxon>
        <taxon>Hyphomicrobiales</taxon>
        <taxon>Phyllobacteriaceae</taxon>
        <taxon>Aquamicrobium</taxon>
    </lineage>
</organism>
<dbReference type="Pfam" id="PF02635">
    <property type="entry name" value="DsrE"/>
    <property type="match status" value="1"/>
</dbReference>
<name>A0A7W9S3I3_9HYPH</name>
<feature type="signal peptide" evidence="1">
    <location>
        <begin position="1"/>
        <end position="25"/>
    </location>
</feature>
<dbReference type="Proteomes" id="UP000533306">
    <property type="component" value="Unassembled WGS sequence"/>
</dbReference>
<dbReference type="InterPro" id="IPR027396">
    <property type="entry name" value="DsrEFH-like"/>
</dbReference>
<proteinExistence type="predicted"/>